<evidence type="ECO:0000313" key="2">
    <source>
        <dbReference type="Proteomes" id="UP000266861"/>
    </source>
</evidence>
<proteinExistence type="predicted"/>
<gene>
    <name evidence="1" type="ORF">Glove_202g107</name>
</gene>
<dbReference type="EMBL" id="PQFF01000189">
    <property type="protein sequence ID" value="RHZ76202.1"/>
    <property type="molecule type" value="Genomic_DNA"/>
</dbReference>
<reference evidence="1 2" key="1">
    <citation type="submission" date="2018-08" db="EMBL/GenBank/DDBJ databases">
        <title>Genome and evolution of the arbuscular mycorrhizal fungus Diversispora epigaea (formerly Glomus versiforme) and its bacterial endosymbionts.</title>
        <authorList>
            <person name="Sun X."/>
            <person name="Fei Z."/>
            <person name="Harrison M."/>
        </authorList>
    </citation>
    <scope>NUCLEOTIDE SEQUENCE [LARGE SCALE GENOMIC DNA]</scope>
    <source>
        <strain evidence="1 2">IT104</strain>
    </source>
</reference>
<protein>
    <submittedName>
        <fullName evidence="1">Uncharacterized protein</fullName>
    </submittedName>
</protein>
<comment type="caution">
    <text evidence="1">The sequence shown here is derived from an EMBL/GenBank/DDBJ whole genome shotgun (WGS) entry which is preliminary data.</text>
</comment>
<dbReference type="Proteomes" id="UP000266861">
    <property type="component" value="Unassembled WGS sequence"/>
</dbReference>
<accession>A0A397IMZ1</accession>
<name>A0A397IMZ1_9GLOM</name>
<organism evidence="1 2">
    <name type="scientific">Diversispora epigaea</name>
    <dbReference type="NCBI Taxonomy" id="1348612"/>
    <lineage>
        <taxon>Eukaryota</taxon>
        <taxon>Fungi</taxon>
        <taxon>Fungi incertae sedis</taxon>
        <taxon>Mucoromycota</taxon>
        <taxon>Glomeromycotina</taxon>
        <taxon>Glomeromycetes</taxon>
        <taxon>Diversisporales</taxon>
        <taxon>Diversisporaceae</taxon>
        <taxon>Diversispora</taxon>
    </lineage>
</organism>
<dbReference type="AlphaFoldDB" id="A0A397IMZ1"/>
<dbReference type="OrthoDB" id="2303275at2759"/>
<keyword evidence="2" id="KW-1185">Reference proteome</keyword>
<evidence type="ECO:0000313" key="1">
    <source>
        <dbReference type="EMBL" id="RHZ76202.1"/>
    </source>
</evidence>
<sequence>MSGLNISIIIDKKAKSQKLINNRPGYDMKYVVSYIYNYCGINDYQRYFDDLYETENDMIHYQLFDLTKRFGKGKFVDHDYYRSRIYKANVAICLDCMKLIHIDNVKPTKKFHYARSRYVEIIEPEDLMQKHWDQEYNKPKSQDGYARIIQNAWRRFRERVPSNAKLVWLSLPNDNTIDDEKFLGLTPRKVKNLTSINRIKMRLNNEYAEYIKKYNRYPFVAEYEIGTYKEYIILYDWLDSKK</sequence>